<organism evidence="9 10">
    <name type="scientific">Cardiosporidium cionae</name>
    <dbReference type="NCBI Taxonomy" id="476202"/>
    <lineage>
        <taxon>Eukaryota</taxon>
        <taxon>Sar</taxon>
        <taxon>Alveolata</taxon>
        <taxon>Apicomplexa</taxon>
        <taxon>Aconoidasida</taxon>
        <taxon>Nephromycida</taxon>
        <taxon>Cardiosporidium</taxon>
    </lineage>
</organism>
<evidence type="ECO:0000313" key="10">
    <source>
        <dbReference type="Proteomes" id="UP000823046"/>
    </source>
</evidence>
<feature type="domain" description="Protein arginine N-methyltransferase" evidence="8">
    <location>
        <begin position="490"/>
        <end position="645"/>
    </location>
</feature>
<dbReference type="Gene3D" id="2.70.160.11">
    <property type="entry name" value="Hnrnp arginine n-methyltransferase1"/>
    <property type="match status" value="1"/>
</dbReference>
<keyword evidence="1 6" id="KW-0489">Methyltransferase</keyword>
<evidence type="ECO:0000259" key="8">
    <source>
        <dbReference type="Pfam" id="PF22528"/>
    </source>
</evidence>
<evidence type="ECO:0000256" key="4">
    <source>
        <dbReference type="ARBA" id="ARBA00047384"/>
    </source>
</evidence>
<dbReference type="Proteomes" id="UP000823046">
    <property type="component" value="Unassembled WGS sequence"/>
</dbReference>
<evidence type="ECO:0000256" key="3">
    <source>
        <dbReference type="ARBA" id="ARBA00022691"/>
    </source>
</evidence>
<dbReference type="CDD" id="cd02440">
    <property type="entry name" value="AdoMet_MTases"/>
    <property type="match status" value="1"/>
</dbReference>
<protein>
    <submittedName>
        <fullName evidence="9">Histone arginine methyltransferase PRMT3</fullName>
    </submittedName>
</protein>
<name>A0ABQ7JG01_9APIC</name>
<comment type="caution">
    <text evidence="9">The sequence shown here is derived from an EMBL/GenBank/DDBJ whole genome shotgun (WGS) entry which is preliminary data.</text>
</comment>
<dbReference type="Gene3D" id="3.40.50.150">
    <property type="entry name" value="Vaccinia Virus protein VP39"/>
    <property type="match status" value="1"/>
</dbReference>
<dbReference type="SUPFAM" id="SSF57667">
    <property type="entry name" value="beta-beta-alpha zinc fingers"/>
    <property type="match status" value="1"/>
</dbReference>
<evidence type="ECO:0000256" key="7">
    <source>
        <dbReference type="SAM" id="MobiDB-lite"/>
    </source>
</evidence>
<dbReference type="GO" id="GO:0032259">
    <property type="term" value="P:methylation"/>
    <property type="evidence" value="ECO:0007669"/>
    <property type="project" value="UniProtKB-KW"/>
</dbReference>
<feature type="region of interest" description="Disordered" evidence="7">
    <location>
        <begin position="1"/>
        <end position="49"/>
    </location>
</feature>
<evidence type="ECO:0000256" key="6">
    <source>
        <dbReference type="PROSITE-ProRule" id="PRU01015"/>
    </source>
</evidence>
<feature type="region of interest" description="Disordered" evidence="7">
    <location>
        <begin position="264"/>
        <end position="284"/>
    </location>
</feature>
<evidence type="ECO:0000256" key="1">
    <source>
        <dbReference type="ARBA" id="ARBA00022603"/>
    </source>
</evidence>
<comment type="catalytic activity">
    <reaction evidence="4">
        <text>L-arginyl-[protein] + 2 S-adenosyl-L-methionine = N(omega),N(omega)-dimethyl-L-arginyl-[protein] + 2 S-adenosyl-L-homocysteine + 2 H(+)</text>
        <dbReference type="Rhea" id="RHEA:48096"/>
        <dbReference type="Rhea" id="RHEA-COMP:10532"/>
        <dbReference type="Rhea" id="RHEA-COMP:11991"/>
        <dbReference type="ChEBI" id="CHEBI:15378"/>
        <dbReference type="ChEBI" id="CHEBI:29965"/>
        <dbReference type="ChEBI" id="CHEBI:57856"/>
        <dbReference type="ChEBI" id="CHEBI:59789"/>
        <dbReference type="ChEBI" id="CHEBI:61897"/>
        <dbReference type="EC" id="2.1.1.319"/>
    </reaction>
    <physiologicalReaction direction="left-to-right" evidence="4">
        <dbReference type="Rhea" id="RHEA:48097"/>
    </physiologicalReaction>
</comment>
<comment type="catalytic activity">
    <reaction evidence="5">
        <text>L-arginyl-[protein] + S-adenosyl-L-methionine = N(omega)-methyl-L-arginyl-[protein] + S-adenosyl-L-homocysteine + H(+)</text>
        <dbReference type="Rhea" id="RHEA:48100"/>
        <dbReference type="Rhea" id="RHEA-COMP:10532"/>
        <dbReference type="Rhea" id="RHEA-COMP:11990"/>
        <dbReference type="ChEBI" id="CHEBI:15378"/>
        <dbReference type="ChEBI" id="CHEBI:29965"/>
        <dbReference type="ChEBI" id="CHEBI:57856"/>
        <dbReference type="ChEBI" id="CHEBI:59789"/>
        <dbReference type="ChEBI" id="CHEBI:65280"/>
    </reaction>
    <physiologicalReaction direction="left-to-right" evidence="5">
        <dbReference type="Rhea" id="RHEA:48101"/>
    </physiologicalReaction>
</comment>
<keyword evidence="3 6" id="KW-0949">S-adenosyl-L-methionine</keyword>
<dbReference type="EMBL" id="JADAQX010000013">
    <property type="protein sequence ID" value="KAF8822937.1"/>
    <property type="molecule type" value="Genomic_DNA"/>
</dbReference>
<evidence type="ECO:0000256" key="5">
    <source>
        <dbReference type="ARBA" id="ARBA00049303"/>
    </source>
</evidence>
<dbReference type="PANTHER" id="PTHR11006">
    <property type="entry name" value="PROTEIN ARGININE N-METHYLTRANSFERASE"/>
    <property type="match status" value="1"/>
</dbReference>
<feature type="compositionally biased region" description="Polar residues" evidence="7">
    <location>
        <begin position="1"/>
        <end position="37"/>
    </location>
</feature>
<dbReference type="PROSITE" id="PS51678">
    <property type="entry name" value="SAM_MT_PRMT"/>
    <property type="match status" value="1"/>
</dbReference>
<dbReference type="InterPro" id="IPR025799">
    <property type="entry name" value="Arg_MeTrfase"/>
</dbReference>
<dbReference type="Pfam" id="PF06325">
    <property type="entry name" value="PrmA"/>
    <property type="match status" value="1"/>
</dbReference>
<dbReference type="PANTHER" id="PTHR11006:SF53">
    <property type="entry name" value="PROTEIN ARGININE N-METHYLTRANSFERASE 3"/>
    <property type="match status" value="1"/>
</dbReference>
<sequence length="718" mass="81196">MNKASDNTVSASEPTASCMLNSPTSAEGETISSSNSSAEEHLDPSDASDVSEEHLPYAHCLFDKFHSVKASDVWARMRVKYNFKPELLSLTDYTFVMLINYLRTVQLNKSSDEALYCWRREKLGGCIDTKFLISPMKDDRLLWDFPEHFISNNEEECLSSPEKCENAQVLSPETAFRRFPQEGEGITKKGPADKESTTLLMRSSTTATSSRKENPLSHFFEPPVIHEEFSLEEENKILNQKLIVLMAKLQEMDCFQDVPLPTSGKQISTHDSSETHSNSHSLSDEKNAHCFKNGSLVHTASHLPSKHHCASEQAYFDGYGHLSIHREMILDDVRTEAYKQFILSNSDLFKGKVILDIGCGSGILSLFAAQAGANLVIAVDASKGILNTTRKVVKENGYEHIIKVLFGKLEEMEIYINKEQTEALALHPDEAPPAAFERLECDVIVSEWMGYCLFYESMLYTVLNARNRYLKPGGYICPNEVILQVYGADYSSYMASSIDIWSRKLYGFDLSALKPSEWEFLTSPELLITPKELMRTPVADICKLNLHTITEKMVASLDIPFELNSASKSSYLTSLGISFHCQFCTTHSFPGNHEILEPSFQKTAIWHQRSHELAYFRMNNPIGLKTDPMSKPTHWKQCILHLYDPSGKRLFIEGSYDSNRLTESAGSLRGSISISRDKECHRNICLAIQMKNIKQKDSYEILPATKGYWSQQDYCIHN</sequence>
<dbReference type="InterPro" id="IPR029063">
    <property type="entry name" value="SAM-dependent_MTases_sf"/>
</dbReference>
<gene>
    <name evidence="9" type="primary">PMRT3</name>
    <name evidence="9" type="ORF">IE077_001894</name>
</gene>
<keyword evidence="10" id="KW-1185">Reference proteome</keyword>
<dbReference type="GO" id="GO:0008168">
    <property type="term" value="F:methyltransferase activity"/>
    <property type="evidence" value="ECO:0007669"/>
    <property type="project" value="UniProtKB-KW"/>
</dbReference>
<dbReference type="Pfam" id="PF22528">
    <property type="entry name" value="PRMT_C"/>
    <property type="match status" value="1"/>
</dbReference>
<dbReference type="SUPFAM" id="SSF53335">
    <property type="entry name" value="S-adenosyl-L-methionine-dependent methyltransferases"/>
    <property type="match status" value="1"/>
</dbReference>
<dbReference type="InterPro" id="IPR036236">
    <property type="entry name" value="Znf_C2H2_sf"/>
</dbReference>
<evidence type="ECO:0000313" key="9">
    <source>
        <dbReference type="EMBL" id="KAF8822937.1"/>
    </source>
</evidence>
<keyword evidence="2 6" id="KW-0808">Transferase</keyword>
<reference evidence="9 10" key="1">
    <citation type="journal article" date="2020" name="bioRxiv">
        <title>Metabolic contributions of an alphaproteobacterial endosymbiont in the apicomplexan Cardiosporidium cionae.</title>
        <authorList>
            <person name="Hunter E.S."/>
            <person name="Paight C.J."/>
            <person name="Lane C.E."/>
        </authorList>
    </citation>
    <scope>NUCLEOTIDE SEQUENCE [LARGE SCALE GENOMIC DNA]</scope>
    <source>
        <strain evidence="9">ESH_2018</strain>
    </source>
</reference>
<dbReference type="InterPro" id="IPR055135">
    <property type="entry name" value="PRMT_dom"/>
</dbReference>
<proteinExistence type="predicted"/>
<evidence type="ECO:0000256" key="2">
    <source>
        <dbReference type="ARBA" id="ARBA00022679"/>
    </source>
</evidence>
<accession>A0ABQ7JG01</accession>